<sequence length="81" mass="9216">MSIAGSHAHSRSTLEVPIFWFLHGEPLLVDKHYQAKALSDMVIVVQSEPSSWESHLQCNGRSLLWDLRFIIMLILFLVLVG</sequence>
<dbReference type="AlphaFoldDB" id="A0A2P2MFA3"/>
<keyword evidence="1" id="KW-0472">Membrane</keyword>
<evidence type="ECO:0000256" key="1">
    <source>
        <dbReference type="SAM" id="Phobius"/>
    </source>
</evidence>
<keyword evidence="1" id="KW-1133">Transmembrane helix</keyword>
<feature type="transmembrane region" description="Helical" evidence="1">
    <location>
        <begin position="63"/>
        <end position="80"/>
    </location>
</feature>
<name>A0A2P2MFA3_RHIMU</name>
<protein>
    <submittedName>
        <fullName evidence="2">Uncharacterized protein</fullName>
    </submittedName>
</protein>
<organism evidence="2">
    <name type="scientific">Rhizophora mucronata</name>
    <name type="common">Asiatic mangrove</name>
    <dbReference type="NCBI Taxonomy" id="61149"/>
    <lineage>
        <taxon>Eukaryota</taxon>
        <taxon>Viridiplantae</taxon>
        <taxon>Streptophyta</taxon>
        <taxon>Embryophyta</taxon>
        <taxon>Tracheophyta</taxon>
        <taxon>Spermatophyta</taxon>
        <taxon>Magnoliopsida</taxon>
        <taxon>eudicotyledons</taxon>
        <taxon>Gunneridae</taxon>
        <taxon>Pentapetalae</taxon>
        <taxon>rosids</taxon>
        <taxon>fabids</taxon>
        <taxon>Malpighiales</taxon>
        <taxon>Rhizophoraceae</taxon>
        <taxon>Rhizophora</taxon>
    </lineage>
</organism>
<accession>A0A2P2MFA3</accession>
<reference evidence="2" key="1">
    <citation type="submission" date="2018-02" db="EMBL/GenBank/DDBJ databases">
        <title>Rhizophora mucronata_Transcriptome.</title>
        <authorList>
            <person name="Meera S.P."/>
            <person name="Sreeshan A."/>
            <person name="Augustine A."/>
        </authorList>
    </citation>
    <scope>NUCLEOTIDE SEQUENCE</scope>
    <source>
        <tissue evidence="2">Leaf</tissue>
    </source>
</reference>
<dbReference type="PANTHER" id="PTHR31515">
    <property type="entry name" value="TRANSMEMBRANE PROTEIN-RELATED"/>
    <property type="match status" value="1"/>
</dbReference>
<dbReference type="PANTHER" id="PTHR31515:SF2">
    <property type="entry name" value="TRANSMEMBRANE PROTEIN"/>
    <property type="match status" value="1"/>
</dbReference>
<dbReference type="EMBL" id="GGEC01048390">
    <property type="protein sequence ID" value="MBX28874.1"/>
    <property type="molecule type" value="Transcribed_RNA"/>
</dbReference>
<evidence type="ECO:0000313" key="2">
    <source>
        <dbReference type="EMBL" id="MBX28874.1"/>
    </source>
</evidence>
<proteinExistence type="predicted"/>
<keyword evidence="1" id="KW-0812">Transmembrane</keyword>